<proteinExistence type="predicted"/>
<protein>
    <submittedName>
        <fullName evidence="1">Uncharacterized protein</fullName>
    </submittedName>
</protein>
<keyword evidence="2" id="KW-1185">Reference proteome</keyword>
<dbReference type="AlphaFoldDB" id="A0A0E0Q3E8"/>
<reference evidence="1" key="2">
    <citation type="submission" date="2015-06" db="UniProtKB">
        <authorList>
            <consortium name="EnsemblPlants"/>
        </authorList>
    </citation>
    <scope>IDENTIFICATION</scope>
</reference>
<dbReference type="HOGENOM" id="CLU_2762274_0_0_1"/>
<evidence type="ECO:0000313" key="1">
    <source>
        <dbReference type="EnsemblPlants" id="ORUFI07G01180.1"/>
    </source>
</evidence>
<reference evidence="2" key="1">
    <citation type="submission" date="2013-06" db="EMBL/GenBank/DDBJ databases">
        <authorList>
            <person name="Zhao Q."/>
        </authorList>
    </citation>
    <scope>NUCLEOTIDE SEQUENCE</scope>
    <source>
        <strain evidence="2">cv. W1943</strain>
    </source>
</reference>
<organism evidence="1 2">
    <name type="scientific">Oryza rufipogon</name>
    <name type="common">Brownbeard rice</name>
    <name type="synonym">Asian wild rice</name>
    <dbReference type="NCBI Taxonomy" id="4529"/>
    <lineage>
        <taxon>Eukaryota</taxon>
        <taxon>Viridiplantae</taxon>
        <taxon>Streptophyta</taxon>
        <taxon>Embryophyta</taxon>
        <taxon>Tracheophyta</taxon>
        <taxon>Spermatophyta</taxon>
        <taxon>Magnoliopsida</taxon>
        <taxon>Liliopsida</taxon>
        <taxon>Poales</taxon>
        <taxon>Poaceae</taxon>
        <taxon>BOP clade</taxon>
        <taxon>Oryzoideae</taxon>
        <taxon>Oryzeae</taxon>
        <taxon>Oryzinae</taxon>
        <taxon>Oryza</taxon>
    </lineage>
</organism>
<dbReference type="EnsemblPlants" id="ORUFI07G01180.1">
    <property type="protein sequence ID" value="ORUFI07G01180.1"/>
    <property type="gene ID" value="ORUFI07G01180"/>
</dbReference>
<dbReference type="Gramene" id="ORUFI07G01180.1">
    <property type="protein sequence ID" value="ORUFI07G01180.1"/>
    <property type="gene ID" value="ORUFI07G01180"/>
</dbReference>
<dbReference type="Proteomes" id="UP000008022">
    <property type="component" value="Unassembled WGS sequence"/>
</dbReference>
<evidence type="ECO:0000313" key="2">
    <source>
        <dbReference type="Proteomes" id="UP000008022"/>
    </source>
</evidence>
<name>A0A0E0Q3E8_ORYRU</name>
<sequence length="70" mass="8156">MTFDGLFRLKSFHTLVFGEALPSWVRFVSCGGQHALRFFLLMKSELLADGRKTDTWIQTVHTKKYQLFTT</sequence>
<accession>A0A0E0Q3E8</accession>